<feature type="domain" description="Pyrrolo-quinoline quinone repeat" evidence="1">
    <location>
        <begin position="213"/>
        <end position="452"/>
    </location>
</feature>
<dbReference type="InterPro" id="IPR002372">
    <property type="entry name" value="PQQ_rpt_dom"/>
</dbReference>
<proteinExistence type="predicted"/>
<dbReference type="InterPro" id="IPR011047">
    <property type="entry name" value="Quinoprotein_ADH-like_sf"/>
</dbReference>
<dbReference type="Proteomes" id="UP000431922">
    <property type="component" value="Unassembled WGS sequence"/>
</dbReference>
<evidence type="ECO:0000313" key="3">
    <source>
        <dbReference type="Proteomes" id="UP000431922"/>
    </source>
</evidence>
<dbReference type="InterPro" id="IPR018391">
    <property type="entry name" value="PQQ_b-propeller_rpt"/>
</dbReference>
<dbReference type="SMART" id="SM00564">
    <property type="entry name" value="PQQ"/>
    <property type="match status" value="4"/>
</dbReference>
<dbReference type="Gene3D" id="2.130.10.10">
    <property type="entry name" value="YVTN repeat-like/Quinoprotein amine dehydrogenase"/>
    <property type="match status" value="1"/>
</dbReference>
<reference evidence="2 3" key="1">
    <citation type="submission" date="2019-12" db="EMBL/GenBank/DDBJ databases">
        <title>Genomic-based taxomic classification of the family Erythrobacteraceae.</title>
        <authorList>
            <person name="Xu L."/>
        </authorList>
    </citation>
    <scope>NUCLEOTIDE SEQUENCE [LARGE SCALE GENOMIC DNA]</scope>
    <source>
        <strain evidence="2 3">KCTC 42453</strain>
    </source>
</reference>
<name>A0A845B3N2_9SPHN</name>
<protein>
    <submittedName>
        <fullName evidence="2">PQQ-binding-like beta-propeller repeat protein</fullName>
    </submittedName>
</protein>
<dbReference type="PROSITE" id="PS51257">
    <property type="entry name" value="PROKAR_LIPOPROTEIN"/>
    <property type="match status" value="1"/>
</dbReference>
<comment type="caution">
    <text evidence="2">The sequence shown here is derived from an EMBL/GenBank/DDBJ whole genome shotgun (WGS) entry which is preliminary data.</text>
</comment>
<gene>
    <name evidence="2" type="ORF">GRI65_10925</name>
</gene>
<accession>A0A845B3N2</accession>
<dbReference type="SUPFAM" id="SSF50998">
    <property type="entry name" value="Quinoprotein alcohol dehydrogenase-like"/>
    <property type="match status" value="1"/>
</dbReference>
<dbReference type="AlphaFoldDB" id="A0A845B3N2"/>
<dbReference type="InterPro" id="IPR015943">
    <property type="entry name" value="WD40/YVTN_repeat-like_dom_sf"/>
</dbReference>
<sequence>MKTRRLGVVAIAAIVASCGGGDGSSGGIVGGGTPVTPTLAVTLSSPSTNLVVDEGGTASFGFEANYSGSSSLPIVAVASVSGDRVTLDGGPVGTGNKFTVNLKTAPFGLGGLSSSIVTFKLCTNADCSVIYPGSTQQFAVSLDVRVKDWANFQRNNAHTGYVAVRFDPAKFVKAWEYTDEFPAGRIRPPAASRGLVLATVGRDGGIAYAGTMRVKALDAATGAVRWTYDLGEQAHASGPSLANGMVHVTSMVSPSNANPQWVLDLATGGFRNQMAFASQWSEFNQPAAEGSNAYVAAGFYGSVLYAYDTVAGTKVWETTRTGGSIWDGQSLALDATYLYYYSGSALDQVNRSTGNIVRSIAIPDYETGTRDYEAAPVLDGNANVFLFSGDKRNDGRNKIIGLSLNSGSAIWQTAAEYTTAFALKDGIIYAARQDAHVISAIDAANGAVVWSTALPGSDPIVGNVIATENLLFVSSGTQTWAIDLKQSSHPVVWTAPTGGRLAITPDNYLLTTGMRDASRLTAYRLF</sequence>
<evidence type="ECO:0000313" key="2">
    <source>
        <dbReference type="EMBL" id="MXP44968.1"/>
    </source>
</evidence>
<dbReference type="PANTHER" id="PTHR34512:SF30">
    <property type="entry name" value="OUTER MEMBRANE PROTEIN ASSEMBLY FACTOR BAMB"/>
    <property type="match status" value="1"/>
</dbReference>
<evidence type="ECO:0000259" key="1">
    <source>
        <dbReference type="Pfam" id="PF13360"/>
    </source>
</evidence>
<dbReference type="Pfam" id="PF13360">
    <property type="entry name" value="PQQ_2"/>
    <property type="match status" value="1"/>
</dbReference>
<dbReference type="PANTHER" id="PTHR34512">
    <property type="entry name" value="CELL SURFACE PROTEIN"/>
    <property type="match status" value="1"/>
</dbReference>
<keyword evidence="3" id="KW-1185">Reference proteome</keyword>
<organism evidence="2 3">
    <name type="scientific">Allopontixanthobacter sediminis</name>
    <dbReference type="NCBI Taxonomy" id="1689985"/>
    <lineage>
        <taxon>Bacteria</taxon>
        <taxon>Pseudomonadati</taxon>
        <taxon>Pseudomonadota</taxon>
        <taxon>Alphaproteobacteria</taxon>
        <taxon>Sphingomonadales</taxon>
        <taxon>Erythrobacteraceae</taxon>
        <taxon>Allopontixanthobacter</taxon>
    </lineage>
</organism>
<dbReference type="EMBL" id="WTYL01000003">
    <property type="protein sequence ID" value="MXP44968.1"/>
    <property type="molecule type" value="Genomic_DNA"/>
</dbReference>